<evidence type="ECO:0000313" key="4">
    <source>
        <dbReference type="Proteomes" id="UP000183050"/>
    </source>
</evidence>
<evidence type="ECO:0000256" key="2">
    <source>
        <dbReference type="SAM" id="Phobius"/>
    </source>
</evidence>
<protein>
    <submittedName>
        <fullName evidence="3">Uncharacterized protein</fullName>
    </submittedName>
</protein>
<reference evidence="3 4" key="1">
    <citation type="submission" date="2016-11" db="EMBL/GenBank/DDBJ databases">
        <title>Rhizobium leguminosarum bv. viciae strain Vaf12 isolated from Vavilovia formosa root nodules from Russia, Dagestan.</title>
        <authorList>
            <person name="Kimeklis A."/>
        </authorList>
    </citation>
    <scope>NUCLEOTIDE SEQUENCE [LARGE SCALE GENOMIC DNA]</scope>
    <source>
        <strain evidence="3 4">Vaf-108</strain>
    </source>
</reference>
<gene>
    <name evidence="3" type="ORF">BMW22_24655</name>
</gene>
<keyword evidence="2" id="KW-1133">Transmembrane helix</keyword>
<feature type="region of interest" description="Disordered" evidence="1">
    <location>
        <begin position="203"/>
        <end position="255"/>
    </location>
</feature>
<feature type="compositionally biased region" description="Low complexity" evidence="1">
    <location>
        <begin position="223"/>
        <end position="235"/>
    </location>
</feature>
<evidence type="ECO:0000256" key="1">
    <source>
        <dbReference type="SAM" id="MobiDB-lite"/>
    </source>
</evidence>
<organism evidence="3 4">
    <name type="scientific">Rhizobium leguminosarum</name>
    <dbReference type="NCBI Taxonomy" id="384"/>
    <lineage>
        <taxon>Bacteria</taxon>
        <taxon>Pseudomonadati</taxon>
        <taxon>Pseudomonadota</taxon>
        <taxon>Alphaproteobacteria</taxon>
        <taxon>Hyphomicrobiales</taxon>
        <taxon>Rhizobiaceae</taxon>
        <taxon>Rhizobium/Agrobacterium group</taxon>
        <taxon>Rhizobium</taxon>
    </lineage>
</organism>
<name>A0A1L3ZFA1_RHILE</name>
<dbReference type="EMBL" id="CP018228">
    <property type="protein sequence ID" value="API54376.1"/>
    <property type="molecule type" value="Genomic_DNA"/>
</dbReference>
<evidence type="ECO:0000313" key="3">
    <source>
        <dbReference type="EMBL" id="API54376.1"/>
    </source>
</evidence>
<proteinExistence type="predicted"/>
<dbReference type="Proteomes" id="UP000183050">
    <property type="component" value="Chromosome"/>
</dbReference>
<keyword evidence="2" id="KW-0472">Membrane</keyword>
<dbReference type="AlphaFoldDB" id="A0A1L3ZFA1"/>
<keyword evidence="2" id="KW-0812">Transmembrane</keyword>
<feature type="transmembrane region" description="Helical" evidence="2">
    <location>
        <begin position="27"/>
        <end position="48"/>
    </location>
</feature>
<accession>A0A1L3ZFA1</accession>
<sequence>MSCVGVSDGGAVGVKALLRIFRPSRKLAIIIGGVALLAGVSGGAAVYVGKDRLIGAAGGGYGLECSDVNLVTIRKQDHVWVRKYIKTEPTDGMTRVKTALRVAQAVYAAQKPDLVQVVVLDENGPTMRADIRGRAIGADVVYIPHPDKTVPGLDDKSYTARYYDGKASENGLFFGERIEMPFDEIAMISAAFKDPEDCVDPVAVASTKSEEKAKKAAGGGHGAAPAAESEAAQAAGGHGADAPAEEPPAEAAKTH</sequence>